<proteinExistence type="predicted"/>
<protein>
    <submittedName>
        <fullName evidence="1">Uncharacterized protein</fullName>
    </submittedName>
</protein>
<accession>A0AAI8ZLG7</accession>
<evidence type="ECO:0000313" key="1">
    <source>
        <dbReference type="EMBL" id="CDM12453.1"/>
    </source>
</evidence>
<organism evidence="1">
    <name type="scientific">Vibrio vulnificus</name>
    <dbReference type="NCBI Taxonomy" id="672"/>
    <lineage>
        <taxon>Bacteria</taxon>
        <taxon>Pseudomonadati</taxon>
        <taxon>Pseudomonadota</taxon>
        <taxon>Gammaproteobacteria</taxon>
        <taxon>Vibrionales</taxon>
        <taxon>Vibrionaceae</taxon>
        <taxon>Vibrio</taxon>
    </lineage>
</organism>
<name>A0AAI8ZLG7_VIBVL</name>
<keyword evidence="1" id="KW-0614">Plasmid</keyword>
<dbReference type="EMBL" id="HG803186">
    <property type="protein sequence ID" value="CDM12453.1"/>
    <property type="molecule type" value="Genomic_DNA"/>
</dbReference>
<reference evidence="1" key="1">
    <citation type="journal article" date="2014" name="Genome Announc.">
        <title>Complete Nucleotide Sequence of pVv01, a P1-Like Plasmid Prophage of Vibrio vulnificus.</title>
        <authorList>
            <person name="Hammerl J.A."/>
            <person name="Klevanskaa K."/>
            <person name="Strauch E."/>
            <person name="Hertwig S."/>
        </authorList>
    </citation>
    <scope>NUCLEOTIDE SEQUENCE</scope>
    <source>
        <strain evidence="1">48/10</strain>
    </source>
</reference>
<dbReference type="RefSeq" id="WP_032071975.1">
    <property type="nucleotide sequence ID" value="NC_025128.1"/>
</dbReference>
<dbReference type="AlphaFoldDB" id="A0AAI8ZLG7"/>
<reference evidence="1" key="2">
    <citation type="submission" date="2014-01" db="EMBL/GenBank/DDBJ databases">
        <authorList>
            <person name="Hammerl J."/>
        </authorList>
    </citation>
    <scope>NUCLEOTIDE SEQUENCE</scope>
    <source>
        <strain evidence="1">48/10</strain>
        <plasmid evidence="1">p48/10</plasmid>
    </source>
</reference>
<geneLocation type="plasmid" evidence="1">
    <name>p48/10</name>
</geneLocation>
<sequence>MIDEVEIQIDNDPLGRQLKLTGDLDGYNSEGNYPCVTCLHAIYNVDHYCCRKLPHSWDEFYEFEGTDVYPFAEINQKAIAILGRSMDYPREDVIFTPVTLKTADIFVLVLINGRR</sequence>